<dbReference type="InterPro" id="IPR028994">
    <property type="entry name" value="Integrin_alpha_N"/>
</dbReference>
<dbReference type="Pfam" id="PF13517">
    <property type="entry name" value="FG-GAP_3"/>
    <property type="match status" value="2"/>
</dbReference>
<sequence length="728" mass="75880">MQALAHRRRLATAVAVALAVTLGAGALAAPSFAVPADGTVVAGATAADADLIAYPKGGELAGVGVSGFLTRGGDGKGTFHPFSGGAVSVYAYGYDTELRSTRTSDFVVEWQPGKVVQRELGTDAELVVPVGEAAGAPRYVGSAGDAVYTTVTTSAGTVLRKHTRADAAGSVVAELPSGAVGVEIEQAGPDHAEIVFSQSGSPKWGLLDLATGAVTGVRTAETGDRASSSAYSAWVVEQGETPRVFAANRAGDVRELPVSRQEGTLAALHVGIAGNWVAYGQPGGMNNARPSVHYPLTAHNFVTKAAVRLFDHSYQVVPGPDGRLYVRGGIVGRGEGLYRVTDTGGAKPLVEKVATTGQPTEIVATAVTVPPAVLDLDKNPVARFRWTLSRPTSDAILTVRHVRTGKTTTLDDLPYGTDVRFSWPYAGSAAPRNGDYTWRLTVRPDNGIGPAVVRDGGFKVVRKVQPHDFTDNGTPDLLTRDSAGRLWRDDLHWRPVGSSSDLGEPRAAVGSGWNKFDRLEAAGNLGGSAVGDVIAREPSGSLWLYQGTGNGGFTTGTRVGTGWQAYVHIAAGSDLTGDGRPDVLATDKTGVAWLHRGTGVAATPFASRRKVGWGWNGYNDVIAVGNIAGGPAGDVLARDKNGVLWLHLGKGDGTFAPRTQIGRGWNTYASLIGAGDVDKDGRPDLIAVGKPYQPSKLFRGTGDWKAPLSGGLSLRLNSVGSNRGDLVF</sequence>
<protein>
    <recommendedName>
        <fullName evidence="5">VCBS repeat-containing protein</fullName>
    </recommendedName>
</protein>
<dbReference type="Proteomes" id="UP000632849">
    <property type="component" value="Unassembled WGS sequence"/>
</dbReference>
<name>A0A919BFF6_STRFL</name>
<evidence type="ECO:0008006" key="5">
    <source>
        <dbReference type="Google" id="ProtNLM"/>
    </source>
</evidence>
<dbReference type="AlphaFoldDB" id="A0A919BFF6"/>
<keyword evidence="1 2" id="KW-0732">Signal</keyword>
<evidence type="ECO:0000256" key="1">
    <source>
        <dbReference type="ARBA" id="ARBA00022729"/>
    </source>
</evidence>
<dbReference type="InterPro" id="IPR013517">
    <property type="entry name" value="FG-GAP"/>
</dbReference>
<dbReference type="EMBL" id="BNBE01000001">
    <property type="protein sequence ID" value="GHF87396.1"/>
    <property type="molecule type" value="Genomic_DNA"/>
</dbReference>
<feature type="chain" id="PRO_5037503551" description="VCBS repeat-containing protein" evidence="2">
    <location>
        <begin position="29"/>
        <end position="728"/>
    </location>
</feature>
<reference evidence="3" key="1">
    <citation type="journal article" date="2014" name="Int. J. Syst. Evol. Microbiol.">
        <title>Complete genome sequence of Corynebacterium casei LMG S-19264T (=DSM 44701T), isolated from a smear-ripened cheese.</title>
        <authorList>
            <consortium name="US DOE Joint Genome Institute (JGI-PGF)"/>
            <person name="Walter F."/>
            <person name="Albersmeier A."/>
            <person name="Kalinowski J."/>
            <person name="Ruckert C."/>
        </authorList>
    </citation>
    <scope>NUCLEOTIDE SEQUENCE</scope>
    <source>
        <strain evidence="3">JCM 4122</strain>
    </source>
</reference>
<dbReference type="SUPFAM" id="SSF69318">
    <property type="entry name" value="Integrin alpha N-terminal domain"/>
    <property type="match status" value="1"/>
</dbReference>
<comment type="caution">
    <text evidence="3">The sequence shown here is derived from an EMBL/GenBank/DDBJ whole genome shotgun (WGS) entry which is preliminary data.</text>
</comment>
<proteinExistence type="predicted"/>
<reference evidence="3" key="2">
    <citation type="submission" date="2020-09" db="EMBL/GenBank/DDBJ databases">
        <authorList>
            <person name="Sun Q."/>
            <person name="Ohkuma M."/>
        </authorList>
    </citation>
    <scope>NUCLEOTIDE SEQUENCE</scope>
    <source>
        <strain evidence="3">JCM 4122</strain>
    </source>
</reference>
<evidence type="ECO:0000313" key="4">
    <source>
        <dbReference type="Proteomes" id="UP000632849"/>
    </source>
</evidence>
<accession>A0A919BFF6</accession>
<dbReference type="PANTHER" id="PTHR44103">
    <property type="entry name" value="PROPROTEIN CONVERTASE P"/>
    <property type="match status" value="1"/>
</dbReference>
<keyword evidence="4" id="KW-1185">Reference proteome</keyword>
<feature type="signal peptide" evidence="2">
    <location>
        <begin position="1"/>
        <end position="28"/>
    </location>
</feature>
<evidence type="ECO:0000313" key="3">
    <source>
        <dbReference type="EMBL" id="GHF87396.1"/>
    </source>
</evidence>
<dbReference type="PANTHER" id="PTHR44103:SF1">
    <property type="entry name" value="PROPROTEIN CONVERTASE P"/>
    <property type="match status" value="1"/>
</dbReference>
<organism evidence="3 4">
    <name type="scientific">Streptomyces filamentosus</name>
    <name type="common">Streptomyces roseosporus</name>
    <dbReference type="NCBI Taxonomy" id="67294"/>
    <lineage>
        <taxon>Bacteria</taxon>
        <taxon>Bacillati</taxon>
        <taxon>Actinomycetota</taxon>
        <taxon>Actinomycetes</taxon>
        <taxon>Kitasatosporales</taxon>
        <taxon>Streptomycetaceae</taxon>
        <taxon>Streptomyces</taxon>
    </lineage>
</organism>
<evidence type="ECO:0000256" key="2">
    <source>
        <dbReference type="SAM" id="SignalP"/>
    </source>
</evidence>
<gene>
    <name evidence="3" type="ORF">GCM10017667_14950</name>
</gene>